<name>A0A6S7JVL9_PARCT</name>
<proteinExistence type="predicted"/>
<feature type="region of interest" description="Disordered" evidence="1">
    <location>
        <begin position="539"/>
        <end position="565"/>
    </location>
</feature>
<dbReference type="Gene3D" id="1.10.443.10">
    <property type="entry name" value="Intergrase catalytic core"/>
    <property type="match status" value="1"/>
</dbReference>
<evidence type="ECO:0000313" key="3">
    <source>
        <dbReference type="Proteomes" id="UP001152795"/>
    </source>
</evidence>
<dbReference type="SUPFAM" id="SSF56349">
    <property type="entry name" value="DNA breaking-rejoining enzymes"/>
    <property type="match status" value="1"/>
</dbReference>
<dbReference type="GO" id="GO:0015074">
    <property type="term" value="P:DNA integration"/>
    <property type="evidence" value="ECO:0007669"/>
    <property type="project" value="InterPro"/>
</dbReference>
<reference evidence="2" key="1">
    <citation type="submission" date="2020-04" db="EMBL/GenBank/DDBJ databases">
        <authorList>
            <person name="Alioto T."/>
            <person name="Alioto T."/>
            <person name="Gomez Garrido J."/>
        </authorList>
    </citation>
    <scope>NUCLEOTIDE SEQUENCE</scope>
    <source>
        <strain evidence="2">A484AB</strain>
    </source>
</reference>
<organism evidence="2 3">
    <name type="scientific">Paramuricea clavata</name>
    <name type="common">Red gorgonian</name>
    <name type="synonym">Violescent sea-whip</name>
    <dbReference type="NCBI Taxonomy" id="317549"/>
    <lineage>
        <taxon>Eukaryota</taxon>
        <taxon>Metazoa</taxon>
        <taxon>Cnidaria</taxon>
        <taxon>Anthozoa</taxon>
        <taxon>Octocorallia</taxon>
        <taxon>Malacalcyonacea</taxon>
        <taxon>Plexauridae</taxon>
        <taxon>Paramuricea</taxon>
    </lineage>
</organism>
<evidence type="ECO:0000256" key="1">
    <source>
        <dbReference type="SAM" id="MobiDB-lite"/>
    </source>
</evidence>
<dbReference type="GO" id="GO:0003677">
    <property type="term" value="F:DNA binding"/>
    <property type="evidence" value="ECO:0007669"/>
    <property type="project" value="InterPro"/>
</dbReference>
<dbReference type="GO" id="GO:0006310">
    <property type="term" value="P:DNA recombination"/>
    <property type="evidence" value="ECO:0007669"/>
    <property type="project" value="InterPro"/>
</dbReference>
<dbReference type="InterPro" id="IPR013762">
    <property type="entry name" value="Integrase-like_cat_sf"/>
</dbReference>
<feature type="non-terminal residue" evidence="2">
    <location>
        <position position="1"/>
    </location>
</feature>
<sequence length="752" mass="86851">NDFTTNIGSFYISQDDWCSPLDIAEIIEAVLEQQEEEIKELCTKWMARQTETTFKLMNRNLRTPLPSIKTEKTSPTLLASQKVKNNKLSADHLITISDIRVSYTRRVPVKSELVACKSKVIHLPRHMRNVHKWSKEASSKVLVKYNIRKRKSPEKKKGGKHKDYHTRRRCPVNECHSIVFRLTAHLQKVHKMESSSKEYRDAMERARVIPDKKHPMICWKYEQMHKTSVLLKDWQKPNTSADYFEDERYSDDVDEMTDGKFAEWMLSADGGRRDEKTAKQHSSQLFGMLKAIDETEDINSLLDLELVRNVFLKCYVVDKNYEVGTIKSYLMSLRHFFSFLLSSKPAEMDCSADDVKAAREKVQMWSTSYRRESSIRKWKKLEEDFQNRLTTMNIKKFEKNEAVREVMDHKTAHVYGPAIIVLSQKLMSWLSIFVEVMRAQITTSNTGHVFLTWNGQSMISGQITRAIQSVFKKAKINQKITSTSFRKAAVTKVHTEEPELSGKLAGLMAHRETTAKKYYLLSDKSKASVEASRKLGKLMRTNDSMAGKSTEDETEGLERNKEEGKKKVLWRDSDLSKVYKVFEEEIKMKSITFDTVRRRVEGNEQLNGMSPRRIYDRLKKDMQKAPHDVLDVGCELPKACESLQDKFACVASPSLNYDDGSSASIVPPSERNSNFSNAQIETIQSIFKDMISNGKTISRVEIEKRCGESRDAQQLLNKLSILQLLNCIKYERRKKVMLLGKMTNLKQRTDLS</sequence>
<dbReference type="EMBL" id="CACRXK020019111">
    <property type="protein sequence ID" value="CAB4033290.1"/>
    <property type="molecule type" value="Genomic_DNA"/>
</dbReference>
<dbReference type="Proteomes" id="UP001152795">
    <property type="component" value="Unassembled WGS sequence"/>
</dbReference>
<dbReference type="InterPro" id="IPR011010">
    <property type="entry name" value="DNA_brk_join_enz"/>
</dbReference>
<gene>
    <name evidence="2" type="ORF">PACLA_8A047166</name>
</gene>
<dbReference type="AlphaFoldDB" id="A0A6S7JVL9"/>
<evidence type="ECO:0000313" key="2">
    <source>
        <dbReference type="EMBL" id="CAB4033290.1"/>
    </source>
</evidence>
<feature type="non-terminal residue" evidence="2">
    <location>
        <position position="752"/>
    </location>
</feature>
<accession>A0A6S7JVL9</accession>
<keyword evidence="3" id="KW-1185">Reference proteome</keyword>
<feature type="compositionally biased region" description="Basic and acidic residues" evidence="1">
    <location>
        <begin position="556"/>
        <end position="565"/>
    </location>
</feature>
<protein>
    <submittedName>
        <fullName evidence="2">Neurofilament medium polypeptide</fullName>
    </submittedName>
</protein>
<comment type="caution">
    <text evidence="2">The sequence shown here is derived from an EMBL/GenBank/DDBJ whole genome shotgun (WGS) entry which is preliminary data.</text>
</comment>